<dbReference type="Proteomes" id="UP001234989">
    <property type="component" value="Chromosome 4"/>
</dbReference>
<evidence type="ECO:0000313" key="3">
    <source>
        <dbReference type="Proteomes" id="UP001234989"/>
    </source>
</evidence>
<gene>
    <name evidence="2" type="ORF">MTR67_020507</name>
</gene>
<feature type="compositionally biased region" description="Polar residues" evidence="1">
    <location>
        <begin position="91"/>
        <end position="106"/>
    </location>
</feature>
<organism evidence="2 3">
    <name type="scientific">Solanum verrucosum</name>
    <dbReference type="NCBI Taxonomy" id="315347"/>
    <lineage>
        <taxon>Eukaryota</taxon>
        <taxon>Viridiplantae</taxon>
        <taxon>Streptophyta</taxon>
        <taxon>Embryophyta</taxon>
        <taxon>Tracheophyta</taxon>
        <taxon>Spermatophyta</taxon>
        <taxon>Magnoliopsida</taxon>
        <taxon>eudicotyledons</taxon>
        <taxon>Gunneridae</taxon>
        <taxon>Pentapetalae</taxon>
        <taxon>asterids</taxon>
        <taxon>lamiids</taxon>
        <taxon>Solanales</taxon>
        <taxon>Solanaceae</taxon>
        <taxon>Solanoideae</taxon>
        <taxon>Solaneae</taxon>
        <taxon>Solanum</taxon>
    </lineage>
</organism>
<accession>A0AAF0QQS1</accession>
<dbReference type="AlphaFoldDB" id="A0AAF0QQS1"/>
<name>A0AAF0QQS1_SOLVR</name>
<feature type="compositionally biased region" description="Polar residues" evidence="1">
    <location>
        <begin position="73"/>
        <end position="82"/>
    </location>
</feature>
<keyword evidence="3" id="KW-1185">Reference proteome</keyword>
<protein>
    <submittedName>
        <fullName evidence="2">Uncharacterized protein</fullName>
    </submittedName>
</protein>
<evidence type="ECO:0000313" key="2">
    <source>
        <dbReference type="EMBL" id="WMV27122.1"/>
    </source>
</evidence>
<reference evidence="2" key="1">
    <citation type="submission" date="2023-08" db="EMBL/GenBank/DDBJ databases">
        <title>A de novo genome assembly of Solanum verrucosum Schlechtendal, a Mexican diploid species geographically isolated from the other diploid A-genome species in potato relatives.</title>
        <authorList>
            <person name="Hosaka K."/>
        </authorList>
    </citation>
    <scope>NUCLEOTIDE SEQUENCE</scope>
    <source>
        <tissue evidence="2">Young leaves</tissue>
    </source>
</reference>
<proteinExistence type="predicted"/>
<dbReference type="EMBL" id="CP133615">
    <property type="protein sequence ID" value="WMV27122.1"/>
    <property type="molecule type" value="Genomic_DNA"/>
</dbReference>
<feature type="region of interest" description="Disordered" evidence="1">
    <location>
        <begin position="55"/>
        <end position="106"/>
    </location>
</feature>
<evidence type="ECO:0000256" key="1">
    <source>
        <dbReference type="SAM" id="MobiDB-lite"/>
    </source>
</evidence>
<sequence length="124" mass="13650">MNIVESFVEFLGVVLLRFLDDLIHVSGCNIGLNLSYIEGINDSKCSGKEPLEFRDEKMEKKSRQTPGYGVGSRASQRPQKGSLNVHPWGTTPASAPQSARDASSPHSFPTFSYLFPSNVPMFLS</sequence>